<gene>
    <name evidence="1" type="ORF">S01H4_25410</name>
</gene>
<dbReference type="EMBL" id="BART01012087">
    <property type="protein sequence ID" value="GAG76807.1"/>
    <property type="molecule type" value="Genomic_DNA"/>
</dbReference>
<dbReference type="AlphaFoldDB" id="X1B671"/>
<organism evidence="1">
    <name type="scientific">marine sediment metagenome</name>
    <dbReference type="NCBI Taxonomy" id="412755"/>
    <lineage>
        <taxon>unclassified sequences</taxon>
        <taxon>metagenomes</taxon>
        <taxon>ecological metagenomes</taxon>
    </lineage>
</organism>
<proteinExistence type="predicted"/>
<feature type="non-terminal residue" evidence="1">
    <location>
        <position position="68"/>
    </location>
</feature>
<protein>
    <submittedName>
        <fullName evidence="1">Uncharacterized protein</fullName>
    </submittedName>
</protein>
<accession>X1B671</accession>
<name>X1B671_9ZZZZ</name>
<evidence type="ECO:0000313" key="1">
    <source>
        <dbReference type="EMBL" id="GAG76807.1"/>
    </source>
</evidence>
<comment type="caution">
    <text evidence="1">The sequence shown here is derived from an EMBL/GenBank/DDBJ whole genome shotgun (WGS) entry which is preliminary data.</text>
</comment>
<reference evidence="1" key="1">
    <citation type="journal article" date="2014" name="Front. Microbiol.">
        <title>High frequency of phylogenetically diverse reductive dehalogenase-homologous genes in deep subseafloor sedimentary metagenomes.</title>
        <authorList>
            <person name="Kawai M."/>
            <person name="Futagami T."/>
            <person name="Toyoda A."/>
            <person name="Takaki Y."/>
            <person name="Nishi S."/>
            <person name="Hori S."/>
            <person name="Arai W."/>
            <person name="Tsubouchi T."/>
            <person name="Morono Y."/>
            <person name="Uchiyama I."/>
            <person name="Ito T."/>
            <person name="Fujiyama A."/>
            <person name="Inagaki F."/>
            <person name="Takami H."/>
        </authorList>
    </citation>
    <scope>NUCLEOTIDE SEQUENCE</scope>
    <source>
        <strain evidence="1">Expedition CK06-06</strain>
    </source>
</reference>
<sequence length="68" mass="7746">MSKLEELNLADEAIEVPEEVPEQSGGFQPLPQPGTYVFRLPLDLGDVWNSFERNNVERISAKFDRDNP</sequence>